<dbReference type="AlphaFoldDB" id="A0AAE0ILT3"/>
<feature type="region of interest" description="Disordered" evidence="1">
    <location>
        <begin position="1"/>
        <end position="22"/>
    </location>
</feature>
<gene>
    <name evidence="2" type="ORF">B0T19DRAFT_400179</name>
</gene>
<sequence>MTVVPSQQPAASAPVRRERRLSVTGNTQVSLALEMARESYEGPTDATLCAILEEAITTVWAKVEAQPDSYIMTKDEFSVFNYFQARFKGNPVAVAARARYWDNTHG</sequence>
<name>A0AAE0ILT3_9PEZI</name>
<keyword evidence="3" id="KW-1185">Reference proteome</keyword>
<evidence type="ECO:0000313" key="3">
    <source>
        <dbReference type="Proteomes" id="UP001286456"/>
    </source>
</evidence>
<reference evidence="2" key="1">
    <citation type="journal article" date="2023" name="Mol. Phylogenet. Evol.">
        <title>Genome-scale phylogeny and comparative genomics of the fungal order Sordariales.</title>
        <authorList>
            <person name="Hensen N."/>
            <person name="Bonometti L."/>
            <person name="Westerberg I."/>
            <person name="Brannstrom I.O."/>
            <person name="Guillou S."/>
            <person name="Cros-Aarteil S."/>
            <person name="Calhoun S."/>
            <person name="Haridas S."/>
            <person name="Kuo A."/>
            <person name="Mondo S."/>
            <person name="Pangilinan J."/>
            <person name="Riley R."/>
            <person name="LaButti K."/>
            <person name="Andreopoulos B."/>
            <person name="Lipzen A."/>
            <person name="Chen C."/>
            <person name="Yan M."/>
            <person name="Daum C."/>
            <person name="Ng V."/>
            <person name="Clum A."/>
            <person name="Steindorff A."/>
            <person name="Ohm R.A."/>
            <person name="Martin F."/>
            <person name="Silar P."/>
            <person name="Natvig D.O."/>
            <person name="Lalanne C."/>
            <person name="Gautier V."/>
            <person name="Ament-Velasquez S.L."/>
            <person name="Kruys A."/>
            <person name="Hutchinson M.I."/>
            <person name="Powell A.J."/>
            <person name="Barry K."/>
            <person name="Miller A.N."/>
            <person name="Grigoriev I.V."/>
            <person name="Debuchy R."/>
            <person name="Gladieux P."/>
            <person name="Hiltunen Thoren M."/>
            <person name="Johannesson H."/>
        </authorList>
    </citation>
    <scope>NUCLEOTIDE SEQUENCE</scope>
    <source>
        <strain evidence="2">SMH4131-1</strain>
    </source>
</reference>
<dbReference type="EMBL" id="JAUEPO010000003">
    <property type="protein sequence ID" value="KAK3327293.1"/>
    <property type="molecule type" value="Genomic_DNA"/>
</dbReference>
<feature type="compositionally biased region" description="Polar residues" evidence="1">
    <location>
        <begin position="1"/>
        <end position="10"/>
    </location>
</feature>
<organism evidence="2 3">
    <name type="scientific">Cercophora scortea</name>
    <dbReference type="NCBI Taxonomy" id="314031"/>
    <lineage>
        <taxon>Eukaryota</taxon>
        <taxon>Fungi</taxon>
        <taxon>Dikarya</taxon>
        <taxon>Ascomycota</taxon>
        <taxon>Pezizomycotina</taxon>
        <taxon>Sordariomycetes</taxon>
        <taxon>Sordariomycetidae</taxon>
        <taxon>Sordariales</taxon>
        <taxon>Lasiosphaeriaceae</taxon>
        <taxon>Cercophora</taxon>
    </lineage>
</organism>
<evidence type="ECO:0000256" key="1">
    <source>
        <dbReference type="SAM" id="MobiDB-lite"/>
    </source>
</evidence>
<dbReference type="Proteomes" id="UP001286456">
    <property type="component" value="Unassembled WGS sequence"/>
</dbReference>
<reference evidence="2" key="2">
    <citation type="submission" date="2023-06" db="EMBL/GenBank/DDBJ databases">
        <authorList>
            <consortium name="Lawrence Berkeley National Laboratory"/>
            <person name="Haridas S."/>
            <person name="Hensen N."/>
            <person name="Bonometti L."/>
            <person name="Westerberg I."/>
            <person name="Brannstrom I.O."/>
            <person name="Guillou S."/>
            <person name="Cros-Aarteil S."/>
            <person name="Calhoun S."/>
            <person name="Kuo A."/>
            <person name="Mondo S."/>
            <person name="Pangilinan J."/>
            <person name="Riley R."/>
            <person name="Labutti K."/>
            <person name="Andreopoulos B."/>
            <person name="Lipzen A."/>
            <person name="Chen C."/>
            <person name="Yanf M."/>
            <person name="Daum C."/>
            <person name="Ng V."/>
            <person name="Clum A."/>
            <person name="Steindorff A."/>
            <person name="Ohm R."/>
            <person name="Martin F."/>
            <person name="Silar P."/>
            <person name="Natvig D."/>
            <person name="Lalanne C."/>
            <person name="Gautier V."/>
            <person name="Ament-Velasquez S.L."/>
            <person name="Kruys A."/>
            <person name="Hutchinson M.I."/>
            <person name="Powell A.J."/>
            <person name="Barry K."/>
            <person name="Miller A.N."/>
            <person name="Grigoriev I.V."/>
            <person name="Debuchy R."/>
            <person name="Gladieux P."/>
            <person name="Thoren M.H."/>
            <person name="Johannesson H."/>
        </authorList>
    </citation>
    <scope>NUCLEOTIDE SEQUENCE</scope>
    <source>
        <strain evidence="2">SMH4131-1</strain>
    </source>
</reference>
<accession>A0AAE0ILT3</accession>
<evidence type="ECO:0000313" key="2">
    <source>
        <dbReference type="EMBL" id="KAK3327293.1"/>
    </source>
</evidence>
<proteinExistence type="predicted"/>
<comment type="caution">
    <text evidence="2">The sequence shown here is derived from an EMBL/GenBank/DDBJ whole genome shotgun (WGS) entry which is preliminary data.</text>
</comment>
<protein>
    <submittedName>
        <fullName evidence="2">Uncharacterized protein</fullName>
    </submittedName>
</protein>